<reference evidence="1" key="1">
    <citation type="journal article" date="2022" name="bioRxiv">
        <title>Sequencing and chromosome-scale assembly of the giantPleurodeles waltlgenome.</title>
        <authorList>
            <person name="Brown T."/>
            <person name="Elewa A."/>
            <person name="Iarovenko S."/>
            <person name="Subramanian E."/>
            <person name="Araus A.J."/>
            <person name="Petzold A."/>
            <person name="Susuki M."/>
            <person name="Suzuki K.-i.T."/>
            <person name="Hayashi T."/>
            <person name="Toyoda A."/>
            <person name="Oliveira C."/>
            <person name="Osipova E."/>
            <person name="Leigh N.D."/>
            <person name="Simon A."/>
            <person name="Yun M.H."/>
        </authorList>
    </citation>
    <scope>NUCLEOTIDE SEQUENCE</scope>
    <source>
        <strain evidence="1">20211129_DDA</strain>
        <tissue evidence="1">Liver</tissue>
    </source>
</reference>
<dbReference type="Proteomes" id="UP001066276">
    <property type="component" value="Chromosome 11"/>
</dbReference>
<dbReference type="EMBL" id="JANPWB010000015">
    <property type="protein sequence ID" value="KAJ1089573.1"/>
    <property type="molecule type" value="Genomic_DNA"/>
</dbReference>
<evidence type="ECO:0000313" key="1">
    <source>
        <dbReference type="EMBL" id="KAJ1089573.1"/>
    </source>
</evidence>
<name>A0AAV7LEL2_PLEWA</name>
<dbReference type="AlphaFoldDB" id="A0AAV7LEL2"/>
<proteinExistence type="predicted"/>
<accession>A0AAV7LEL2</accession>
<comment type="caution">
    <text evidence="1">The sequence shown here is derived from an EMBL/GenBank/DDBJ whole genome shotgun (WGS) entry which is preliminary data.</text>
</comment>
<gene>
    <name evidence="1" type="ORF">NDU88_002724</name>
</gene>
<keyword evidence="2" id="KW-1185">Reference proteome</keyword>
<organism evidence="1 2">
    <name type="scientific">Pleurodeles waltl</name>
    <name type="common">Iberian ribbed newt</name>
    <dbReference type="NCBI Taxonomy" id="8319"/>
    <lineage>
        <taxon>Eukaryota</taxon>
        <taxon>Metazoa</taxon>
        <taxon>Chordata</taxon>
        <taxon>Craniata</taxon>
        <taxon>Vertebrata</taxon>
        <taxon>Euteleostomi</taxon>
        <taxon>Amphibia</taxon>
        <taxon>Batrachia</taxon>
        <taxon>Caudata</taxon>
        <taxon>Salamandroidea</taxon>
        <taxon>Salamandridae</taxon>
        <taxon>Pleurodelinae</taxon>
        <taxon>Pleurodeles</taxon>
    </lineage>
</organism>
<protein>
    <submittedName>
        <fullName evidence="1">Uncharacterized protein</fullName>
    </submittedName>
</protein>
<evidence type="ECO:0000313" key="2">
    <source>
        <dbReference type="Proteomes" id="UP001066276"/>
    </source>
</evidence>
<sequence length="285" mass="32692">MPRAAKSPYFTYFTQRIYLPKEGFSFDRVLGHSDLLWQEVGPVRAHFRFSGANRAAKSPYFTYFTQRIYLPKKGFSFDRVLGHSDLLWQEVGPVRAHFRFSGANRAAKSPYFTYFTQRIYLPKEGFSFDRVLGHSDLLWQEVGPVRAHFRFSGENRGLQSSGFAKGDICRCKYGRADCAAKSPYFTYFTQRIYLPKEGFSFDRVLGHSDLLWQEVGPVRAHFRFSGANRGLRSSGFAKGDIRRCKYGRADCGERVSVIAAAFTLFLAESTCYYYALIALFESEVV</sequence>